<evidence type="ECO:0000256" key="4">
    <source>
        <dbReference type="ARBA" id="ARBA00023242"/>
    </source>
</evidence>
<dbReference type="AlphaFoldDB" id="A0A921U8V8"/>
<gene>
    <name evidence="6" type="ORF">BDA96_07G086000</name>
</gene>
<dbReference type="EMBL" id="CM027686">
    <property type="protein sequence ID" value="KAG0523002.1"/>
    <property type="molecule type" value="Genomic_DNA"/>
</dbReference>
<evidence type="ECO:0000259" key="5">
    <source>
        <dbReference type="PROSITE" id="PS51519"/>
    </source>
</evidence>
<dbReference type="PROSITE" id="PS51519">
    <property type="entry name" value="RWP_RK"/>
    <property type="match status" value="1"/>
</dbReference>
<dbReference type="Pfam" id="PF02042">
    <property type="entry name" value="RWP-RK"/>
    <property type="match status" value="1"/>
</dbReference>
<evidence type="ECO:0000313" key="7">
    <source>
        <dbReference type="Proteomes" id="UP000807115"/>
    </source>
</evidence>
<reference evidence="6" key="2">
    <citation type="submission" date="2020-10" db="EMBL/GenBank/DDBJ databases">
        <authorList>
            <person name="Cooper E.A."/>
            <person name="Brenton Z.W."/>
            <person name="Flinn B.S."/>
            <person name="Jenkins J."/>
            <person name="Shu S."/>
            <person name="Flowers D."/>
            <person name="Luo F."/>
            <person name="Wang Y."/>
            <person name="Xia P."/>
            <person name="Barry K."/>
            <person name="Daum C."/>
            <person name="Lipzen A."/>
            <person name="Yoshinaga Y."/>
            <person name="Schmutz J."/>
            <person name="Saski C."/>
            <person name="Vermerris W."/>
            <person name="Kresovich S."/>
        </authorList>
    </citation>
    <scope>NUCLEOTIDE SEQUENCE</scope>
</reference>
<organism evidence="6 7">
    <name type="scientific">Sorghum bicolor</name>
    <name type="common">Sorghum</name>
    <name type="synonym">Sorghum vulgare</name>
    <dbReference type="NCBI Taxonomy" id="4558"/>
    <lineage>
        <taxon>Eukaryota</taxon>
        <taxon>Viridiplantae</taxon>
        <taxon>Streptophyta</taxon>
        <taxon>Embryophyta</taxon>
        <taxon>Tracheophyta</taxon>
        <taxon>Spermatophyta</taxon>
        <taxon>Magnoliopsida</taxon>
        <taxon>Liliopsida</taxon>
        <taxon>Poales</taxon>
        <taxon>Poaceae</taxon>
        <taxon>PACMAD clade</taxon>
        <taxon>Panicoideae</taxon>
        <taxon>Andropogonodae</taxon>
        <taxon>Andropogoneae</taxon>
        <taxon>Sorghinae</taxon>
        <taxon>Sorghum</taxon>
    </lineage>
</organism>
<proteinExistence type="predicted"/>
<dbReference type="InterPro" id="IPR003035">
    <property type="entry name" value="RWP-RK_dom"/>
</dbReference>
<comment type="caution">
    <text evidence="6">The sequence shown here is derived from an EMBL/GenBank/DDBJ whole genome shotgun (WGS) entry which is preliminary data.</text>
</comment>
<keyword evidence="2" id="KW-0238">DNA-binding</keyword>
<keyword evidence="3" id="KW-0804">Transcription</keyword>
<evidence type="ECO:0000256" key="3">
    <source>
        <dbReference type="ARBA" id="ARBA00023163"/>
    </source>
</evidence>
<dbReference type="Proteomes" id="UP000807115">
    <property type="component" value="Chromosome 7"/>
</dbReference>
<keyword evidence="4" id="KW-0539">Nucleus</keyword>
<evidence type="ECO:0000256" key="2">
    <source>
        <dbReference type="ARBA" id="ARBA00023125"/>
    </source>
</evidence>
<dbReference type="GO" id="GO:0003677">
    <property type="term" value="F:DNA binding"/>
    <property type="evidence" value="ECO:0007669"/>
    <property type="project" value="UniProtKB-KW"/>
</dbReference>
<keyword evidence="1" id="KW-0805">Transcription regulation</keyword>
<protein>
    <recommendedName>
        <fullName evidence="5">RWP-RK domain-containing protein</fullName>
    </recommendedName>
</protein>
<name>A0A921U8V8_SORBI</name>
<sequence>MPGGKSNRLQGARPQWDVVRGMLHMRLKDVAAELDVSITYLRRLCRRNGFPKWPGKQIRFMNGIRRNDGLPWVGLAGPSQLAKITEAKKKEEDDMTGIQAPVANHHPGQELITLNLIDKVGSSSSSELS</sequence>
<evidence type="ECO:0000256" key="1">
    <source>
        <dbReference type="ARBA" id="ARBA00023015"/>
    </source>
</evidence>
<evidence type="ECO:0000313" key="6">
    <source>
        <dbReference type="EMBL" id="KAG0523002.1"/>
    </source>
</evidence>
<accession>A0A921U8V8</accession>
<reference evidence="6" key="1">
    <citation type="journal article" date="2019" name="BMC Genomics">
        <title>A new reference genome for Sorghum bicolor reveals high levels of sequence similarity between sweet and grain genotypes: implications for the genetics of sugar metabolism.</title>
        <authorList>
            <person name="Cooper E.A."/>
            <person name="Brenton Z.W."/>
            <person name="Flinn B.S."/>
            <person name="Jenkins J."/>
            <person name="Shu S."/>
            <person name="Flowers D."/>
            <person name="Luo F."/>
            <person name="Wang Y."/>
            <person name="Xia P."/>
            <person name="Barry K."/>
            <person name="Daum C."/>
            <person name="Lipzen A."/>
            <person name="Yoshinaga Y."/>
            <person name="Schmutz J."/>
            <person name="Saski C."/>
            <person name="Vermerris W."/>
            <person name="Kresovich S."/>
        </authorList>
    </citation>
    <scope>NUCLEOTIDE SEQUENCE</scope>
</reference>
<feature type="domain" description="RWP-RK" evidence="5">
    <location>
        <begin position="1"/>
        <end position="83"/>
    </location>
</feature>